<dbReference type="InParanoid" id="A0A6P7GBV5"/>
<dbReference type="PANTHER" id="PTHR12411">
    <property type="entry name" value="CYSTEINE PROTEASE FAMILY C1-RELATED"/>
    <property type="match status" value="1"/>
</dbReference>
<evidence type="ECO:0000313" key="3">
    <source>
        <dbReference type="RefSeq" id="XP_028146841.1"/>
    </source>
</evidence>
<dbReference type="Gene3D" id="3.90.70.10">
    <property type="entry name" value="Cysteine proteinases"/>
    <property type="match status" value="1"/>
</dbReference>
<accession>A0A6P7GBV5</accession>
<sequence>MVIFEINLMPERISQYLKVNLDTMLQGMSNEQKCRAKEGGRVELKVQQPHRGTVGPVAVALSVNENWQLYKGGIFDDSTCTGYSINYWALAVGYSAENGTDYWIVRNSLGESWGEDGYIRMIRGKQVCNINQQPWYALL</sequence>
<dbReference type="AlphaFoldDB" id="A0A6P7GBV5"/>
<dbReference type="InterPro" id="IPR013128">
    <property type="entry name" value="Peptidase_C1A"/>
</dbReference>
<dbReference type="GO" id="GO:0008234">
    <property type="term" value="F:cysteine-type peptidase activity"/>
    <property type="evidence" value="ECO:0007669"/>
    <property type="project" value="InterPro"/>
</dbReference>
<proteinExistence type="inferred from homology"/>
<gene>
    <name evidence="3" type="primary">LOC114340302</name>
</gene>
<organism evidence="3">
    <name type="scientific">Diabrotica virgifera virgifera</name>
    <name type="common">western corn rootworm</name>
    <dbReference type="NCBI Taxonomy" id="50390"/>
    <lineage>
        <taxon>Eukaryota</taxon>
        <taxon>Metazoa</taxon>
        <taxon>Ecdysozoa</taxon>
        <taxon>Arthropoda</taxon>
        <taxon>Hexapoda</taxon>
        <taxon>Insecta</taxon>
        <taxon>Pterygota</taxon>
        <taxon>Neoptera</taxon>
        <taxon>Endopterygota</taxon>
        <taxon>Coleoptera</taxon>
        <taxon>Polyphaga</taxon>
        <taxon>Cucujiformia</taxon>
        <taxon>Chrysomeloidea</taxon>
        <taxon>Chrysomelidae</taxon>
        <taxon>Galerucinae</taxon>
        <taxon>Diabroticina</taxon>
        <taxon>Diabroticites</taxon>
        <taxon>Diabrotica</taxon>
    </lineage>
</organism>
<dbReference type="SMART" id="SM00645">
    <property type="entry name" value="Pept_C1"/>
    <property type="match status" value="1"/>
</dbReference>
<dbReference type="InterPro" id="IPR000668">
    <property type="entry name" value="Peptidase_C1A_C"/>
</dbReference>
<reference evidence="3" key="1">
    <citation type="submission" date="2025-08" db="UniProtKB">
        <authorList>
            <consortium name="RefSeq"/>
        </authorList>
    </citation>
    <scope>IDENTIFICATION</scope>
    <source>
        <tissue evidence="3">Whole insect</tissue>
    </source>
</reference>
<dbReference type="InterPro" id="IPR038765">
    <property type="entry name" value="Papain-like_cys_pep_sf"/>
</dbReference>
<dbReference type="Pfam" id="PF00112">
    <property type="entry name" value="Peptidase_C1"/>
    <property type="match status" value="1"/>
</dbReference>
<dbReference type="RefSeq" id="XP_028146841.1">
    <property type="nucleotide sequence ID" value="XM_028291040.1"/>
</dbReference>
<evidence type="ECO:0000259" key="2">
    <source>
        <dbReference type="SMART" id="SM00645"/>
    </source>
</evidence>
<feature type="domain" description="Peptidase C1A papain C-terminal" evidence="2">
    <location>
        <begin position="9"/>
        <end position="138"/>
    </location>
</feature>
<evidence type="ECO:0000256" key="1">
    <source>
        <dbReference type="ARBA" id="ARBA00008455"/>
    </source>
</evidence>
<comment type="similarity">
    <text evidence="1">Belongs to the peptidase C1 family.</text>
</comment>
<dbReference type="GO" id="GO:0006508">
    <property type="term" value="P:proteolysis"/>
    <property type="evidence" value="ECO:0007669"/>
    <property type="project" value="InterPro"/>
</dbReference>
<name>A0A6P7GBV5_DIAVI</name>
<dbReference type="SUPFAM" id="SSF54001">
    <property type="entry name" value="Cysteine proteinases"/>
    <property type="match status" value="1"/>
</dbReference>
<protein>
    <submittedName>
        <fullName evidence="3">Cathepsin L-like proteinase</fullName>
    </submittedName>
</protein>